<protein>
    <submittedName>
        <fullName evidence="2">Uncharacterized protein</fullName>
    </submittedName>
</protein>
<dbReference type="KEGG" id="bpz:BP1026B_I0933"/>
<gene>
    <name evidence="2" type="ordered locus">BP1026B_I0933</name>
</gene>
<feature type="compositionally biased region" description="Basic and acidic residues" evidence="1">
    <location>
        <begin position="25"/>
        <end position="34"/>
    </location>
</feature>
<dbReference type="EMBL" id="CP002833">
    <property type="protein sequence ID" value="AFI65585.1"/>
    <property type="molecule type" value="Genomic_DNA"/>
</dbReference>
<sequence>MARQRKVTPAPGRGDANRPLTSQAIHEKTPEKNGQRGPKSPPHSRPEGRSTIAPARGGSTPPCCFSSHARRSSRGVTPNRSR</sequence>
<accession>A0A0H3HKY8</accession>
<proteinExistence type="predicted"/>
<organism evidence="2 3">
    <name type="scientific">Burkholderia pseudomallei (strain 1026b)</name>
    <dbReference type="NCBI Taxonomy" id="884204"/>
    <lineage>
        <taxon>Bacteria</taxon>
        <taxon>Pseudomonadati</taxon>
        <taxon>Pseudomonadota</taxon>
        <taxon>Betaproteobacteria</taxon>
        <taxon>Burkholderiales</taxon>
        <taxon>Burkholderiaceae</taxon>
        <taxon>Burkholderia</taxon>
        <taxon>pseudomallei group</taxon>
    </lineage>
</organism>
<evidence type="ECO:0000256" key="1">
    <source>
        <dbReference type="SAM" id="MobiDB-lite"/>
    </source>
</evidence>
<reference evidence="2 3" key="1">
    <citation type="journal article" date="2012" name="PLoS ONE">
        <title>Evolution of Burkholderia pseudomallei in recurrent melioidosis.</title>
        <authorList>
            <person name="Hayden H.S."/>
            <person name="Lim R."/>
            <person name="Brittnacher M.J."/>
            <person name="Sims E.H."/>
            <person name="Ramage E.R."/>
            <person name="Fong C."/>
            <person name="Wu Z."/>
            <person name="Crist E."/>
            <person name="Chang J."/>
            <person name="Zhou Y."/>
            <person name="Radey M."/>
            <person name="Rohmer L."/>
            <person name="Haugen E."/>
            <person name="Gillett W."/>
            <person name="Wuthiekanun V."/>
            <person name="Peacock S.J."/>
            <person name="Kaul R."/>
            <person name="Miller S.I."/>
            <person name="Manoil C."/>
            <person name="Jacobs M.A."/>
        </authorList>
    </citation>
    <scope>NUCLEOTIDE SEQUENCE [LARGE SCALE GENOMIC DNA]</scope>
    <source>
        <strain evidence="2 3">1026b</strain>
    </source>
</reference>
<feature type="region of interest" description="Disordered" evidence="1">
    <location>
        <begin position="1"/>
        <end position="82"/>
    </location>
</feature>
<evidence type="ECO:0000313" key="2">
    <source>
        <dbReference type="EMBL" id="AFI65585.1"/>
    </source>
</evidence>
<dbReference type="Proteomes" id="UP000010087">
    <property type="component" value="Chromosome 1"/>
</dbReference>
<name>A0A0H3HKY8_BURP2</name>
<evidence type="ECO:0000313" key="3">
    <source>
        <dbReference type="Proteomes" id="UP000010087"/>
    </source>
</evidence>
<dbReference type="AlphaFoldDB" id="A0A0H3HKY8"/>